<dbReference type="AlphaFoldDB" id="A0A6M3JG82"/>
<organism evidence="1">
    <name type="scientific">viral metagenome</name>
    <dbReference type="NCBI Taxonomy" id="1070528"/>
    <lineage>
        <taxon>unclassified sequences</taxon>
        <taxon>metagenomes</taxon>
        <taxon>organismal metagenomes</taxon>
    </lineage>
</organism>
<sequence>MWILRGMTTEPCDRPNCGGQYYFHITEYGKFEKKCILCSRIKGVKALVANEAEKKETRYGWHNK</sequence>
<proteinExistence type="predicted"/>
<accession>A0A6M3JG82</accession>
<protein>
    <submittedName>
        <fullName evidence="1">Uncharacterized protein</fullName>
    </submittedName>
</protein>
<evidence type="ECO:0000313" key="1">
    <source>
        <dbReference type="EMBL" id="QJA68913.1"/>
    </source>
</evidence>
<name>A0A6M3JG82_9ZZZZ</name>
<gene>
    <name evidence="1" type="ORF">MM415A05475_0008</name>
</gene>
<dbReference type="EMBL" id="MT141660">
    <property type="protein sequence ID" value="QJA68913.1"/>
    <property type="molecule type" value="Genomic_DNA"/>
</dbReference>
<reference evidence="1" key="1">
    <citation type="submission" date="2020-03" db="EMBL/GenBank/DDBJ databases">
        <title>The deep terrestrial virosphere.</title>
        <authorList>
            <person name="Holmfeldt K."/>
            <person name="Nilsson E."/>
            <person name="Simone D."/>
            <person name="Lopez-Fernandez M."/>
            <person name="Wu X."/>
            <person name="de Brujin I."/>
            <person name="Lundin D."/>
            <person name="Andersson A."/>
            <person name="Bertilsson S."/>
            <person name="Dopson M."/>
        </authorList>
    </citation>
    <scope>NUCLEOTIDE SEQUENCE</scope>
    <source>
        <strain evidence="1">MM415A05475</strain>
    </source>
</reference>